<dbReference type="GO" id="GO:0051701">
    <property type="term" value="P:biological process involved in interaction with host"/>
    <property type="evidence" value="ECO:0007669"/>
    <property type="project" value="TreeGrafter"/>
</dbReference>
<evidence type="ECO:0000259" key="3">
    <source>
        <dbReference type="Pfam" id="PF11887"/>
    </source>
</evidence>
<dbReference type="InterPro" id="IPR003399">
    <property type="entry name" value="Mce/MlaD"/>
</dbReference>
<evidence type="ECO:0000313" key="5">
    <source>
        <dbReference type="Proteomes" id="UP000466307"/>
    </source>
</evidence>
<reference evidence="4 5" key="1">
    <citation type="submission" date="2020-01" db="EMBL/GenBank/DDBJ databases">
        <title>Investigation of new actinobacteria for the biodesulphurisation of diesel fuel.</title>
        <authorList>
            <person name="Athi Narayanan S.M."/>
        </authorList>
    </citation>
    <scope>NUCLEOTIDE SEQUENCE [LARGE SCALE GENOMIC DNA]</scope>
    <source>
        <strain evidence="4 5">213E</strain>
    </source>
</reference>
<keyword evidence="1" id="KW-1133">Transmembrane helix</keyword>
<name>A0A7K3LJ04_9ACTN</name>
<dbReference type="GO" id="GO:0005576">
    <property type="term" value="C:extracellular region"/>
    <property type="evidence" value="ECO:0007669"/>
    <property type="project" value="TreeGrafter"/>
</dbReference>
<sequence>MDNRARAFRATVIKLGAFAVVMVLVFIGLVVVFSNYRGGGSDGYKAIFTSASQIKSGSKVKIAGVEVGTVKNVSLTRDNQALVGFSVDDKYTLPSSVRALIRYQNLTGDRYLELTQGAADPGETLSAGDTIPETQTEPALDLDKLLGGFKPLFRTLNPNEVNELSASLVEVFQGQGGALNKLLADTSSFTNALADRDRLIGSVIDNLNDLLGTLDGDRKGLDTSLDQMQLLISGLSAQRGTIGNAISETAETTEGLADLLADTRPALKSTLTSIGVASDNVVQAEPFLRSLLPRLPNDYKMLSNLGSYGAWLQIYFCRIRLLLSGPDGKQYFFTSNDVMGDKTKAGGRCSYPS</sequence>
<gene>
    <name evidence="4" type="ORF">GYA93_01420</name>
</gene>
<evidence type="ECO:0000313" key="4">
    <source>
        <dbReference type="EMBL" id="NDK88249.1"/>
    </source>
</evidence>
<dbReference type="PANTHER" id="PTHR33371:SF17">
    <property type="entry name" value="MCE-FAMILY PROTEIN MCE1B"/>
    <property type="match status" value="1"/>
</dbReference>
<comment type="caution">
    <text evidence="4">The sequence shown here is derived from an EMBL/GenBank/DDBJ whole genome shotgun (WGS) entry which is preliminary data.</text>
</comment>
<dbReference type="EMBL" id="JAADZU010000003">
    <property type="protein sequence ID" value="NDK88249.1"/>
    <property type="molecule type" value="Genomic_DNA"/>
</dbReference>
<dbReference type="PANTHER" id="PTHR33371">
    <property type="entry name" value="INTERMEMBRANE PHOSPHOLIPID TRANSPORT SYSTEM BINDING PROTEIN MLAD-RELATED"/>
    <property type="match status" value="1"/>
</dbReference>
<dbReference type="InterPro" id="IPR024516">
    <property type="entry name" value="Mce_C"/>
</dbReference>
<dbReference type="Pfam" id="PF02470">
    <property type="entry name" value="MlaD"/>
    <property type="match status" value="1"/>
</dbReference>
<dbReference type="InterPro" id="IPR005693">
    <property type="entry name" value="Mce"/>
</dbReference>
<evidence type="ECO:0000259" key="2">
    <source>
        <dbReference type="Pfam" id="PF02470"/>
    </source>
</evidence>
<dbReference type="NCBIfam" id="TIGR00996">
    <property type="entry name" value="Mtu_fam_mce"/>
    <property type="match status" value="1"/>
</dbReference>
<keyword evidence="1" id="KW-0812">Transmembrane</keyword>
<accession>A0A7K3LJ04</accession>
<dbReference type="Proteomes" id="UP000466307">
    <property type="component" value="Unassembled WGS sequence"/>
</dbReference>
<protein>
    <submittedName>
        <fullName evidence="4">MCE family protein</fullName>
    </submittedName>
</protein>
<dbReference type="Pfam" id="PF11887">
    <property type="entry name" value="Mce4_CUP1"/>
    <property type="match status" value="1"/>
</dbReference>
<dbReference type="RefSeq" id="WP_059036862.1">
    <property type="nucleotide sequence ID" value="NZ_JAADZU010000003.1"/>
</dbReference>
<feature type="domain" description="Mce/MlaD" evidence="2">
    <location>
        <begin position="44"/>
        <end position="117"/>
    </location>
</feature>
<evidence type="ECO:0000256" key="1">
    <source>
        <dbReference type="SAM" id="Phobius"/>
    </source>
</evidence>
<feature type="domain" description="Mammalian cell entry C-terminal" evidence="3">
    <location>
        <begin position="123"/>
        <end position="295"/>
    </location>
</feature>
<keyword evidence="5" id="KW-1185">Reference proteome</keyword>
<feature type="transmembrane region" description="Helical" evidence="1">
    <location>
        <begin position="12"/>
        <end position="33"/>
    </location>
</feature>
<organism evidence="4 5">
    <name type="scientific">Gordonia desulfuricans</name>
    <dbReference type="NCBI Taxonomy" id="89051"/>
    <lineage>
        <taxon>Bacteria</taxon>
        <taxon>Bacillati</taxon>
        <taxon>Actinomycetota</taxon>
        <taxon>Actinomycetes</taxon>
        <taxon>Mycobacteriales</taxon>
        <taxon>Gordoniaceae</taxon>
        <taxon>Gordonia</taxon>
    </lineage>
</organism>
<proteinExistence type="predicted"/>
<dbReference type="AlphaFoldDB" id="A0A7K3LJ04"/>
<dbReference type="InterPro" id="IPR052336">
    <property type="entry name" value="MlaD_Phospholipid_Transporter"/>
</dbReference>
<keyword evidence="1" id="KW-0472">Membrane</keyword>